<dbReference type="Gene3D" id="3.30.465.10">
    <property type="match status" value="1"/>
</dbReference>
<keyword evidence="4" id="KW-1185">Reference proteome</keyword>
<dbReference type="InterPro" id="IPR016166">
    <property type="entry name" value="FAD-bd_PCMH"/>
</dbReference>
<organism evidence="3 4">
    <name type="scientific">Methylobrevis albus</name>
    <dbReference type="NCBI Taxonomy" id="2793297"/>
    <lineage>
        <taxon>Bacteria</taxon>
        <taxon>Pseudomonadati</taxon>
        <taxon>Pseudomonadota</taxon>
        <taxon>Alphaproteobacteria</taxon>
        <taxon>Hyphomicrobiales</taxon>
        <taxon>Pleomorphomonadaceae</taxon>
        <taxon>Methylobrevis</taxon>
    </lineage>
</organism>
<evidence type="ECO:0000256" key="1">
    <source>
        <dbReference type="ARBA" id="ARBA00022827"/>
    </source>
</evidence>
<keyword evidence="1" id="KW-0285">Flavoprotein</keyword>
<feature type="domain" description="FAD-binding PCMH-type" evidence="2">
    <location>
        <begin position="1"/>
        <end position="173"/>
    </location>
</feature>
<gene>
    <name evidence="3" type="ORF">I5731_04760</name>
</gene>
<name>A0A931I0N2_9HYPH</name>
<dbReference type="Proteomes" id="UP000631694">
    <property type="component" value="Unassembled WGS sequence"/>
</dbReference>
<sequence length="442" mass="47957">MSPRFESWGRLGGPAQTGIALAGWRTAAGSVLPYGNGRSYGDSCFNSAGALVDMRGRNRILGLDPETGVIRCEPGVMLWQIAEAAAPYGLFLPVTPGTRFVTIAGAVANDVHGKNHHRRGTLGRHVASLRLERSDRATTDCSPTDNAALFSATIGGMGLTGIITEVALTLMRVPSLAIRQVSHRFERLDDYFELSDAHDDDHEYSVAWIDQLARGDRFGRGVLMLGDHASEGGLDATPARPLGTVPFTPPLSALNRLTLTAFNALYYGRAPMGRSEATVRWDSYFYPLDRVIGWNRLYGPRGLMQHQSVVPERGGREAVRELLSCAARHGQGSFLTVLKRFGDVPSPGLLSFPRAGYTLTLDFPHAGPRTLALMAELDAITVAAGGAVNPYKDARMSPATFAASFPNWRTLEAQRDPKILSDFWRRTALQLGAERPLAEAAE</sequence>
<dbReference type="PROSITE" id="PS51387">
    <property type="entry name" value="FAD_PCMH"/>
    <property type="match status" value="1"/>
</dbReference>
<dbReference type="GO" id="GO:0003885">
    <property type="term" value="F:D-arabinono-1,4-lactone oxidase activity"/>
    <property type="evidence" value="ECO:0007669"/>
    <property type="project" value="TreeGrafter"/>
</dbReference>
<dbReference type="EMBL" id="JADZLT010000041">
    <property type="protein sequence ID" value="MBH0237123.1"/>
    <property type="molecule type" value="Genomic_DNA"/>
</dbReference>
<accession>A0A931I0N2</accession>
<dbReference type="Pfam" id="PF01565">
    <property type="entry name" value="FAD_binding_4"/>
    <property type="match status" value="1"/>
</dbReference>
<reference evidence="3" key="1">
    <citation type="submission" date="2020-12" db="EMBL/GenBank/DDBJ databases">
        <title>Methylobrevis albus sp. nov., isolated from fresh water lack sediment.</title>
        <authorList>
            <person name="Zou Q."/>
        </authorList>
    </citation>
    <scope>NUCLEOTIDE SEQUENCE</scope>
    <source>
        <strain evidence="3">L22</strain>
    </source>
</reference>
<evidence type="ECO:0000259" key="2">
    <source>
        <dbReference type="PROSITE" id="PS51387"/>
    </source>
</evidence>
<dbReference type="InterPro" id="IPR016169">
    <property type="entry name" value="FAD-bd_PCMH_sub2"/>
</dbReference>
<protein>
    <submittedName>
        <fullName evidence="3">FAD-binding oxidoreductase</fullName>
    </submittedName>
</protein>
<dbReference type="InterPro" id="IPR010031">
    <property type="entry name" value="FAD_lactone_oxidase-like"/>
</dbReference>
<evidence type="ECO:0000313" key="4">
    <source>
        <dbReference type="Proteomes" id="UP000631694"/>
    </source>
</evidence>
<dbReference type="InterPro" id="IPR006094">
    <property type="entry name" value="Oxid_FAD_bind_N"/>
</dbReference>
<keyword evidence="1" id="KW-0274">FAD</keyword>
<dbReference type="PANTHER" id="PTHR43762">
    <property type="entry name" value="L-GULONOLACTONE OXIDASE"/>
    <property type="match status" value="1"/>
</dbReference>
<proteinExistence type="predicted"/>
<comment type="caution">
    <text evidence="3">The sequence shown here is derived from an EMBL/GenBank/DDBJ whole genome shotgun (WGS) entry which is preliminary data.</text>
</comment>
<dbReference type="PANTHER" id="PTHR43762:SF1">
    <property type="entry name" value="D-ARABINONO-1,4-LACTONE OXIDASE"/>
    <property type="match status" value="1"/>
</dbReference>
<dbReference type="SUPFAM" id="SSF56176">
    <property type="entry name" value="FAD-binding/transporter-associated domain-like"/>
    <property type="match status" value="1"/>
</dbReference>
<dbReference type="InterPro" id="IPR036318">
    <property type="entry name" value="FAD-bd_PCMH-like_sf"/>
</dbReference>
<dbReference type="RefSeq" id="WP_197310225.1">
    <property type="nucleotide sequence ID" value="NZ_JADZLT010000041.1"/>
</dbReference>
<dbReference type="AlphaFoldDB" id="A0A931I0N2"/>
<evidence type="ECO:0000313" key="3">
    <source>
        <dbReference type="EMBL" id="MBH0237123.1"/>
    </source>
</evidence>
<dbReference type="GO" id="GO:0071949">
    <property type="term" value="F:FAD binding"/>
    <property type="evidence" value="ECO:0007669"/>
    <property type="project" value="InterPro"/>
</dbReference>